<sequence length="1108" mass="126563">MAKAADEVAEQLLDPKGNLNVDGLLDTLVAVHNDCNYPVLKRIPNIETFVTRYQSTIEFLQNARLKDSDFSLVKVIGRGAFGEVRLVRHKDSRKVYAMKLLDKTEMIRRSDSVFFWEERDIMAHAQSEWIVKLHYAFQDVQYLYMVMEFMPGGDLVNLMANFEVTEEWARFYVAELVLALDTIHSMGYIHRDVKPDNMLIGADGHIKLVDFGTALKMGPDGLVKCSTAVGTPDYISPEMLKSQGNEGIYGREVDWWSVGIFLYEMIIGETPFYAESLMNTYARIMNHSKELAFPDDVELSTAAKDLIHKFLSDPKVRLGRDGVQKIKEHAFFKNAAWTFENIRQAKPPYIPDLKADDDTSHFEDVDDREPNPNDGFQIPKAFTGNQLRFVGFTYSNELGPIAALQQKKAGTTVETIEEKPLQIKNGVKSVVQQFQKIEMPQNGEVKEEKVNGGTKNDVKKFKEVTEYGDENKLIEESKLKDKKIVELQQNQAELEFLRSEKRRLETELNGLLGAKKQWEQKCNDIQGLLNMEQSMCQAFKSELQLREDDVVRREQLIEENHILQRELDMLRNQLQSEQMARRVADQSVDDYDHQSKTLQAALTSTVDRYTKEMNSKNMTIAHLTERENELVEENKILLGQIQRLQERQSLTSQENVLPSKYPEFDRMTKDDIIKKLLHEQLLKKQAVDKLLAMGTMKGIQDENVLSSKPSKKVKNVDVKRIKEQVVAEFKLEREQWHKTLSEKDSITNELQKDLYEEQQKRTYLEQELRETRAALEEYRRREHSDVDSISLDQRLQSFPPHPHIISSGNVQVKQSIGLGGMKKKRNWESMVLQITDRFLTFIKTGSKAPAFIIATEMLYLVRKVSEADLRSVKKSQLPLILQIAFESVAVNMNGKNSSRRGSAVDLNNSFTSSGESIRNTSASNSALNYAGSFGDDISIGNGSISNLRATKKQHDFVEVSYHMPTNCDYCKRQMNGLFRAINALECKKCHQKFHREHYEKNEIPPCKCAFESASELYIMADTEDHAKSWYHTLNVLINMKSTVRRSNSMSAPRQGGTSTPTSATSGSTPTRGLYFTTQALPNAVNCLGLLSLHSYIILNALFFALKGF</sequence>
<dbReference type="Proteomes" id="UP000887576">
    <property type="component" value="Unplaced"/>
</dbReference>
<protein>
    <submittedName>
        <fullName evidence="2">Non-specific serine/threonine protein kinase</fullName>
    </submittedName>
</protein>
<evidence type="ECO:0000313" key="2">
    <source>
        <dbReference type="WBParaSite" id="JU765_v2.g2066.t1"/>
    </source>
</evidence>
<organism evidence="1 2">
    <name type="scientific">Panagrolaimus sp. JU765</name>
    <dbReference type="NCBI Taxonomy" id="591449"/>
    <lineage>
        <taxon>Eukaryota</taxon>
        <taxon>Metazoa</taxon>
        <taxon>Ecdysozoa</taxon>
        <taxon>Nematoda</taxon>
        <taxon>Chromadorea</taxon>
        <taxon>Rhabditida</taxon>
        <taxon>Tylenchina</taxon>
        <taxon>Panagrolaimomorpha</taxon>
        <taxon>Panagrolaimoidea</taxon>
        <taxon>Panagrolaimidae</taxon>
        <taxon>Panagrolaimus</taxon>
    </lineage>
</organism>
<accession>A0AC34QZC5</accession>
<name>A0AC34QZC5_9BILA</name>
<proteinExistence type="predicted"/>
<reference evidence="2" key="1">
    <citation type="submission" date="2022-11" db="UniProtKB">
        <authorList>
            <consortium name="WormBaseParasite"/>
        </authorList>
    </citation>
    <scope>IDENTIFICATION</scope>
</reference>
<evidence type="ECO:0000313" key="1">
    <source>
        <dbReference type="Proteomes" id="UP000887576"/>
    </source>
</evidence>
<dbReference type="WBParaSite" id="JU765_v2.g2066.t1">
    <property type="protein sequence ID" value="JU765_v2.g2066.t1"/>
    <property type="gene ID" value="JU765_v2.g2066"/>
</dbReference>